<keyword evidence="2" id="KW-1185">Reference proteome</keyword>
<protein>
    <submittedName>
        <fullName evidence="1">Uncharacterized protein</fullName>
    </submittedName>
</protein>
<sequence>MWLRLLRNMRYCYNRNTLAVTQKDDDLKIVAEGKPPTTEVPEVENEHMIDDIVRPTPNS</sequence>
<dbReference type="AlphaFoldDB" id="A0A2Z6NIC2"/>
<proteinExistence type="predicted"/>
<evidence type="ECO:0000313" key="2">
    <source>
        <dbReference type="Proteomes" id="UP000242715"/>
    </source>
</evidence>
<accession>A0A2Z6NIC2</accession>
<reference evidence="2" key="1">
    <citation type="journal article" date="2017" name="Front. Plant Sci.">
        <title>Climate Clever Clovers: New Paradigm to Reduce the Environmental Footprint of Ruminants by Breeding Low Methanogenic Forages Utilizing Haplotype Variation.</title>
        <authorList>
            <person name="Kaur P."/>
            <person name="Appels R."/>
            <person name="Bayer P.E."/>
            <person name="Keeble-Gagnere G."/>
            <person name="Wang J."/>
            <person name="Hirakawa H."/>
            <person name="Shirasawa K."/>
            <person name="Vercoe P."/>
            <person name="Stefanova K."/>
            <person name="Durmic Z."/>
            <person name="Nichols P."/>
            <person name="Revell C."/>
            <person name="Isobe S.N."/>
            <person name="Edwards D."/>
            <person name="Erskine W."/>
        </authorList>
    </citation>
    <scope>NUCLEOTIDE SEQUENCE [LARGE SCALE GENOMIC DNA]</scope>
    <source>
        <strain evidence="2">cv. Daliak</strain>
    </source>
</reference>
<evidence type="ECO:0000313" key="1">
    <source>
        <dbReference type="EMBL" id="GAU44194.1"/>
    </source>
</evidence>
<organism evidence="1 2">
    <name type="scientific">Trifolium subterraneum</name>
    <name type="common">Subterranean clover</name>
    <dbReference type="NCBI Taxonomy" id="3900"/>
    <lineage>
        <taxon>Eukaryota</taxon>
        <taxon>Viridiplantae</taxon>
        <taxon>Streptophyta</taxon>
        <taxon>Embryophyta</taxon>
        <taxon>Tracheophyta</taxon>
        <taxon>Spermatophyta</taxon>
        <taxon>Magnoliopsida</taxon>
        <taxon>eudicotyledons</taxon>
        <taxon>Gunneridae</taxon>
        <taxon>Pentapetalae</taxon>
        <taxon>rosids</taxon>
        <taxon>fabids</taxon>
        <taxon>Fabales</taxon>
        <taxon>Fabaceae</taxon>
        <taxon>Papilionoideae</taxon>
        <taxon>50 kb inversion clade</taxon>
        <taxon>NPAAA clade</taxon>
        <taxon>Hologalegina</taxon>
        <taxon>IRL clade</taxon>
        <taxon>Trifolieae</taxon>
        <taxon>Trifolium</taxon>
    </lineage>
</organism>
<dbReference type="EMBL" id="DF974023">
    <property type="protein sequence ID" value="GAU44194.1"/>
    <property type="molecule type" value="Genomic_DNA"/>
</dbReference>
<gene>
    <name evidence="1" type="ORF">TSUD_373290</name>
</gene>
<dbReference type="Proteomes" id="UP000242715">
    <property type="component" value="Unassembled WGS sequence"/>
</dbReference>
<name>A0A2Z6NIC2_TRISU</name>